<evidence type="ECO:0000313" key="4">
    <source>
        <dbReference type="Proteomes" id="UP000271974"/>
    </source>
</evidence>
<dbReference type="PROSITE" id="PS51212">
    <property type="entry name" value="WSC"/>
    <property type="match status" value="1"/>
</dbReference>
<accession>A0A3S1BEZ0</accession>
<dbReference type="OrthoDB" id="10457291at2759"/>
<dbReference type="EMBL" id="RQTK01000284">
    <property type="protein sequence ID" value="RUS82497.1"/>
    <property type="molecule type" value="Genomic_DNA"/>
</dbReference>
<dbReference type="Proteomes" id="UP000271974">
    <property type="component" value="Unassembled WGS sequence"/>
</dbReference>
<protein>
    <recommendedName>
        <fullName evidence="2">WSC domain-containing protein</fullName>
    </recommendedName>
</protein>
<name>A0A3S1BEZ0_ELYCH</name>
<feature type="domain" description="WSC" evidence="2">
    <location>
        <begin position="57"/>
        <end position="148"/>
    </location>
</feature>
<keyword evidence="4" id="KW-1185">Reference proteome</keyword>
<evidence type="ECO:0000313" key="3">
    <source>
        <dbReference type="EMBL" id="RUS82497.1"/>
    </source>
</evidence>
<keyword evidence="1" id="KW-0812">Transmembrane</keyword>
<feature type="transmembrane region" description="Helical" evidence="1">
    <location>
        <begin position="267"/>
        <end position="290"/>
    </location>
</feature>
<evidence type="ECO:0000256" key="1">
    <source>
        <dbReference type="SAM" id="Phobius"/>
    </source>
</evidence>
<evidence type="ECO:0000259" key="2">
    <source>
        <dbReference type="PROSITE" id="PS51212"/>
    </source>
</evidence>
<dbReference type="InterPro" id="IPR002889">
    <property type="entry name" value="WSC_carb-bd"/>
</dbReference>
<comment type="caution">
    <text evidence="3">The sequence shown here is derived from an EMBL/GenBank/DDBJ whole genome shotgun (WGS) entry which is preliminary data.</text>
</comment>
<keyword evidence="1" id="KW-1133">Transmembrane helix</keyword>
<sequence length="309" mass="34326">MMGLQVDGNHTSSLFCHLAKRFCCWRARPRHPIKAKRLDEGDCSIGLRLVETRTPAESWYAGCFRRHLEPALTDVVGTGTLTDCSRKCDSQGFLYIAVNDDRCVCEKTLSHYESLPPTTCDLTCKSTPDTRLPCGGKELSGWSVYRADGPWVQDVQSAAAARWVEPGYPTTLLANITLRKFWNINLEPVLESEWSNTVELTWHSRPGVFLLLLPSAAEGVNISANKSQEVLAYSVTFRAPGTFPIGVCNACANWKMKLLGRNKCHPVLFAFVCQFVLIYASICTFVLLYLASMPEAIETSDGVNPQPEP</sequence>
<organism evidence="3 4">
    <name type="scientific">Elysia chlorotica</name>
    <name type="common">Eastern emerald elysia</name>
    <name type="synonym">Sea slug</name>
    <dbReference type="NCBI Taxonomy" id="188477"/>
    <lineage>
        <taxon>Eukaryota</taxon>
        <taxon>Metazoa</taxon>
        <taxon>Spiralia</taxon>
        <taxon>Lophotrochozoa</taxon>
        <taxon>Mollusca</taxon>
        <taxon>Gastropoda</taxon>
        <taxon>Heterobranchia</taxon>
        <taxon>Euthyneura</taxon>
        <taxon>Panpulmonata</taxon>
        <taxon>Sacoglossa</taxon>
        <taxon>Placobranchoidea</taxon>
        <taxon>Plakobranchidae</taxon>
        <taxon>Elysia</taxon>
    </lineage>
</organism>
<keyword evidence="1" id="KW-0472">Membrane</keyword>
<dbReference type="AlphaFoldDB" id="A0A3S1BEZ0"/>
<proteinExistence type="predicted"/>
<gene>
    <name evidence="3" type="ORF">EGW08_009760</name>
</gene>
<reference evidence="3 4" key="1">
    <citation type="submission" date="2019-01" db="EMBL/GenBank/DDBJ databases">
        <title>A draft genome assembly of the solar-powered sea slug Elysia chlorotica.</title>
        <authorList>
            <person name="Cai H."/>
            <person name="Li Q."/>
            <person name="Fang X."/>
            <person name="Li J."/>
            <person name="Curtis N.E."/>
            <person name="Altenburger A."/>
            <person name="Shibata T."/>
            <person name="Feng M."/>
            <person name="Maeda T."/>
            <person name="Schwartz J.A."/>
            <person name="Shigenobu S."/>
            <person name="Lundholm N."/>
            <person name="Nishiyama T."/>
            <person name="Yang H."/>
            <person name="Hasebe M."/>
            <person name="Li S."/>
            <person name="Pierce S.K."/>
            <person name="Wang J."/>
        </authorList>
    </citation>
    <scope>NUCLEOTIDE SEQUENCE [LARGE SCALE GENOMIC DNA]</scope>
    <source>
        <strain evidence="3">EC2010</strain>
        <tissue evidence="3">Whole organism of an adult</tissue>
    </source>
</reference>
<dbReference type="Pfam" id="PF01822">
    <property type="entry name" value="WSC"/>
    <property type="match status" value="1"/>
</dbReference>